<feature type="compositionally biased region" description="Acidic residues" evidence="1">
    <location>
        <begin position="407"/>
        <end position="417"/>
    </location>
</feature>
<feature type="compositionally biased region" description="Basic residues" evidence="1">
    <location>
        <begin position="319"/>
        <end position="329"/>
    </location>
</feature>
<feature type="compositionally biased region" description="Low complexity" evidence="1">
    <location>
        <begin position="130"/>
        <end position="144"/>
    </location>
</feature>
<feature type="compositionally biased region" description="Pro residues" evidence="1">
    <location>
        <begin position="117"/>
        <end position="129"/>
    </location>
</feature>
<evidence type="ECO:0000256" key="2">
    <source>
        <dbReference type="SAM" id="Phobius"/>
    </source>
</evidence>
<protein>
    <submittedName>
        <fullName evidence="3">Uncharacterized protein</fullName>
    </submittedName>
</protein>
<organism evidence="3 4">
    <name type="scientific">Amycolatopsis ultiminotia</name>
    <dbReference type="NCBI Taxonomy" id="543629"/>
    <lineage>
        <taxon>Bacteria</taxon>
        <taxon>Bacillati</taxon>
        <taxon>Actinomycetota</taxon>
        <taxon>Actinomycetes</taxon>
        <taxon>Pseudonocardiales</taxon>
        <taxon>Pseudonocardiaceae</taxon>
        <taxon>Amycolatopsis</taxon>
    </lineage>
</organism>
<feature type="compositionally biased region" description="Acidic residues" evidence="1">
    <location>
        <begin position="476"/>
        <end position="494"/>
    </location>
</feature>
<dbReference type="RefSeq" id="WP_344862138.1">
    <property type="nucleotide sequence ID" value="NZ_BAAAZN010000008.1"/>
</dbReference>
<evidence type="ECO:0000256" key="1">
    <source>
        <dbReference type="SAM" id="MobiDB-lite"/>
    </source>
</evidence>
<dbReference type="EMBL" id="BAAAZN010000008">
    <property type="protein sequence ID" value="GAA3553214.1"/>
    <property type="molecule type" value="Genomic_DNA"/>
</dbReference>
<accession>A0ABP6WP01</accession>
<feature type="region of interest" description="Disordered" evidence="1">
    <location>
        <begin position="407"/>
        <end position="440"/>
    </location>
</feature>
<feature type="region of interest" description="Disordered" evidence="1">
    <location>
        <begin position="466"/>
        <end position="509"/>
    </location>
</feature>
<sequence>MTDETGGDQPQKTVAELLAQHGQQVDGGRRRRRRAAEDDEAPETETETAPRRSRMSDTAPQAIIDRVTADGGNPPASRGGTRRRPDTPPPAPRPAPPDPGAQQRPVNGQQDSGGYPRPTPPGPPEPGPRARPAGPAQPEPGRARQAMESGQYPRPVNGQQEPGGYPRPAPPQESGGYPRPAAGPQESGAYPRPAAPQDSGAYPRPGPGPQESGAYPRPANGQQDSAYVRPPEPGQFARPPQESAQMPLPPRQPRPQAAPGEETRGQVPPVRRRPPPPAAPPAASPNGALSARLDGAPDADAAEQPPMAGGAFPAAAPQRPRRAPARRPAPKVEPHTEQFDAVAGAPEAEAPAEEAPAPGLAGWRKRREQEQLEDTEIGVMPVVPPGAPEVEDDYADEDYADEEYVDEDGYPVDEDGYEQAGNGYPAAVDEYEGGPPTAGYPAPMPFAPGGKDDQFDDLSEYEREFAEPGYPHGEPDFDGDDYDEHGDYDDYPDEELAHESVEDEAPAEEPAASPGKQWLILAGQLALGVVGGAAVWLGFNWLWVNLAPAALVGALLVIVALVWIVRKIRRAEDLQTTLLAILVGLVVTVSPAALLLVAK</sequence>
<feature type="transmembrane region" description="Helical" evidence="2">
    <location>
        <begin position="545"/>
        <end position="565"/>
    </location>
</feature>
<keyword evidence="2" id="KW-1133">Transmembrane helix</keyword>
<feature type="transmembrane region" description="Helical" evidence="2">
    <location>
        <begin position="518"/>
        <end position="539"/>
    </location>
</feature>
<name>A0ABP6WP01_9PSEU</name>
<comment type="caution">
    <text evidence="3">The sequence shown here is derived from an EMBL/GenBank/DDBJ whole genome shotgun (WGS) entry which is preliminary data.</text>
</comment>
<reference evidence="4" key="1">
    <citation type="journal article" date="2019" name="Int. J. Syst. Evol. Microbiol.">
        <title>The Global Catalogue of Microorganisms (GCM) 10K type strain sequencing project: providing services to taxonomists for standard genome sequencing and annotation.</title>
        <authorList>
            <consortium name="The Broad Institute Genomics Platform"/>
            <consortium name="The Broad Institute Genome Sequencing Center for Infectious Disease"/>
            <person name="Wu L."/>
            <person name="Ma J."/>
        </authorList>
    </citation>
    <scope>NUCLEOTIDE SEQUENCE [LARGE SCALE GENOMIC DNA]</scope>
    <source>
        <strain evidence="4">JCM 16898</strain>
    </source>
</reference>
<feature type="compositionally biased region" description="Low complexity" evidence="1">
    <location>
        <begin position="341"/>
        <end position="362"/>
    </location>
</feature>
<evidence type="ECO:0000313" key="4">
    <source>
        <dbReference type="Proteomes" id="UP001500689"/>
    </source>
</evidence>
<keyword evidence="2" id="KW-0812">Transmembrane</keyword>
<feature type="compositionally biased region" description="Pro residues" evidence="1">
    <location>
        <begin position="87"/>
        <end position="99"/>
    </location>
</feature>
<feature type="region of interest" description="Disordered" evidence="1">
    <location>
        <begin position="1"/>
        <end position="392"/>
    </location>
</feature>
<feature type="compositionally biased region" description="Low complexity" evidence="1">
    <location>
        <begin position="305"/>
        <end position="318"/>
    </location>
</feature>
<feature type="compositionally biased region" description="Acidic residues" evidence="1">
    <location>
        <begin position="37"/>
        <end position="46"/>
    </location>
</feature>
<gene>
    <name evidence="3" type="ORF">GCM10022222_41210</name>
</gene>
<dbReference type="Proteomes" id="UP001500689">
    <property type="component" value="Unassembled WGS sequence"/>
</dbReference>
<feature type="transmembrane region" description="Helical" evidence="2">
    <location>
        <begin position="577"/>
        <end position="598"/>
    </location>
</feature>
<keyword evidence="2" id="KW-0472">Membrane</keyword>
<evidence type="ECO:0000313" key="3">
    <source>
        <dbReference type="EMBL" id="GAA3553214.1"/>
    </source>
</evidence>
<proteinExistence type="predicted"/>
<keyword evidence="4" id="KW-1185">Reference proteome</keyword>